<feature type="region of interest" description="Disordered" evidence="1">
    <location>
        <begin position="166"/>
        <end position="227"/>
    </location>
</feature>
<protein>
    <submittedName>
        <fullName evidence="2">Uncharacterized protein</fullName>
    </submittedName>
</protein>
<dbReference type="EMBL" id="LATX01000675">
    <property type="protein sequence ID" value="KTB45498.1"/>
    <property type="molecule type" value="Genomic_DNA"/>
</dbReference>
<accession>A0A0W0GAC6</accession>
<proteinExistence type="predicted"/>
<reference evidence="2 3" key="1">
    <citation type="submission" date="2015-12" db="EMBL/GenBank/DDBJ databases">
        <title>Draft genome sequence of Moniliophthora roreri, the causal agent of frosty pod rot of cacao.</title>
        <authorList>
            <person name="Aime M.C."/>
            <person name="Diaz-Valderrama J.R."/>
            <person name="Kijpornyongpan T."/>
            <person name="Phillips-Mora W."/>
        </authorList>
    </citation>
    <scope>NUCLEOTIDE SEQUENCE [LARGE SCALE GENOMIC DNA]</scope>
    <source>
        <strain evidence="2 3">MCA 2952</strain>
    </source>
</reference>
<evidence type="ECO:0000256" key="1">
    <source>
        <dbReference type="SAM" id="MobiDB-lite"/>
    </source>
</evidence>
<gene>
    <name evidence="2" type="ORF">WG66_1925</name>
</gene>
<name>A0A0W0GAC6_MONRR</name>
<evidence type="ECO:0000313" key="2">
    <source>
        <dbReference type="EMBL" id="KTB45498.1"/>
    </source>
</evidence>
<sequence>MAGIAQTKLSNTSPAVNKMEASSVTFSIIQALYPIGEQILSTFEDLCDSLEEMGDASSCSLRLLFLCKLDKALSDNMATFVEHADESWFLSSYTELLLTIASICNSFEESFPSLSLPDNIFSHIPSMDKRHSWETELELKAFEAFSFPKTLDNILDKYTVANKSSAAPKTKVSRKHSPSPATISKSASAPVSKKPKVDNSSSEVTSQHYLKPQPKPIPVKSSKTSGDTVTVQVRLETDSVHLSRTQKSLVVLTKAASSSCCYVSDDNVPGPSSSKGKGKGKAVVSDVSNSEVIVEDVYDSTKILAHAMLKLSKMPSILLLPLLFTVALWLLSEHSFDPINKILTPACTKCIKLNHSCILDHNASTSFETIDKATKDLDLSLSSYASLLHQACLLSKDILVFNGLQEACSWLNNQILAVSCSINLAQDSLKARVQDPCQLLQALTFLVPSFRVSDAQITSLCVGFGWSSSDLLLKDPKDHGYELCEVLGSVNVSFHIFIKGTDINITGKKGLEWRIDANDCIVSKTTLKVPTTAEASSSSLDALEVDIVVEKSAVPYVQSSDIWSLPSSLTTSYSFLSAVFDMSLSSTTTSASSKWTDHPEWLTNMHAIYDHCRESALVCILWYFFIILHVAHLDKAYTLYSKAIDLIKELIKLPGVKEPFQLSAITHFLVEMDAVQAADKAHGSCRSKRSSKAVDLIKELVKLSGVKEPFQLSAITHFLVKMDTVQAANKACGSHKSKRSSKAVEDGSDDDEVVILTVPSNNTKMADAQKGLNASMHAPKPGTSDAVKSLRFTKEKKTPKEKKNHLLISSSINAKLGKVSKRPCLEHPIADLCEESLEEHILQVAGADSVIRHTTLVPFMDLEKMLTDVLLSVSNFLHHEMSTFEHNVYFFSSQYELTHKQFEEASWIQFSKLELTDKPMGDVEVVPSPQETVAGPSNAASQVAE</sequence>
<organism evidence="2 3">
    <name type="scientific">Moniliophthora roreri</name>
    <name type="common">Frosty pod rot fungus</name>
    <name type="synonym">Monilia roreri</name>
    <dbReference type="NCBI Taxonomy" id="221103"/>
    <lineage>
        <taxon>Eukaryota</taxon>
        <taxon>Fungi</taxon>
        <taxon>Dikarya</taxon>
        <taxon>Basidiomycota</taxon>
        <taxon>Agaricomycotina</taxon>
        <taxon>Agaricomycetes</taxon>
        <taxon>Agaricomycetidae</taxon>
        <taxon>Agaricales</taxon>
        <taxon>Marasmiineae</taxon>
        <taxon>Marasmiaceae</taxon>
        <taxon>Moniliophthora</taxon>
    </lineage>
</organism>
<feature type="region of interest" description="Disordered" evidence="1">
    <location>
        <begin position="922"/>
        <end position="945"/>
    </location>
</feature>
<feature type="compositionally biased region" description="Polar residues" evidence="1">
    <location>
        <begin position="198"/>
        <end position="208"/>
    </location>
</feature>
<evidence type="ECO:0000313" key="3">
    <source>
        <dbReference type="Proteomes" id="UP000054988"/>
    </source>
</evidence>
<dbReference type="Proteomes" id="UP000054988">
    <property type="component" value="Unassembled WGS sequence"/>
</dbReference>
<dbReference type="AlphaFoldDB" id="A0A0W0GAC6"/>
<comment type="caution">
    <text evidence="2">The sequence shown here is derived from an EMBL/GenBank/DDBJ whole genome shotgun (WGS) entry which is preliminary data.</text>
</comment>